<dbReference type="PANTHER" id="PTHR24104:SF25">
    <property type="entry name" value="PROTEIN LIN-41"/>
    <property type="match status" value="1"/>
</dbReference>
<keyword evidence="1" id="KW-0472">Membrane</keyword>
<keyword evidence="1" id="KW-0812">Transmembrane</keyword>
<protein>
    <submittedName>
        <fullName evidence="3">Zinc-ribbon domain-containing protein</fullName>
    </submittedName>
</protein>
<feature type="transmembrane region" description="Helical" evidence="1">
    <location>
        <begin position="680"/>
        <end position="700"/>
    </location>
</feature>
<proteinExistence type="predicted"/>
<evidence type="ECO:0000256" key="1">
    <source>
        <dbReference type="SAM" id="Phobius"/>
    </source>
</evidence>
<feature type="transmembrane region" description="Helical" evidence="1">
    <location>
        <begin position="434"/>
        <end position="453"/>
    </location>
</feature>
<feature type="transmembrane region" description="Helical" evidence="1">
    <location>
        <begin position="377"/>
        <end position="400"/>
    </location>
</feature>
<feature type="transmembrane region" description="Helical" evidence="1">
    <location>
        <begin position="712"/>
        <end position="735"/>
    </location>
</feature>
<dbReference type="Pfam" id="PF13717">
    <property type="entry name" value="Zn_ribbon_4"/>
    <property type="match status" value="1"/>
</dbReference>
<dbReference type="InterPro" id="IPR011723">
    <property type="entry name" value="Znf/thioredoxin_put"/>
</dbReference>
<reference evidence="3 4" key="1">
    <citation type="submission" date="2021-06" db="EMBL/GenBank/DDBJ databases">
        <title>Gemonas diversity in paddy soil.</title>
        <authorList>
            <person name="Liu G."/>
        </authorList>
    </citation>
    <scope>NUCLEOTIDE SEQUENCE [LARGE SCALE GENOMIC DNA]</scope>
    <source>
        <strain evidence="3 4">RG10</strain>
    </source>
</reference>
<keyword evidence="1" id="KW-1133">Transmembrane helix</keyword>
<dbReference type="Proteomes" id="UP000683557">
    <property type="component" value="Chromosome"/>
</dbReference>
<dbReference type="NCBIfam" id="TIGR02098">
    <property type="entry name" value="MJ0042_CXXC"/>
    <property type="match status" value="1"/>
</dbReference>
<dbReference type="RefSeq" id="WP_216798653.1">
    <property type="nucleotide sequence ID" value="NZ_CP076723.1"/>
</dbReference>
<dbReference type="EMBL" id="CP076723">
    <property type="protein sequence ID" value="QWV91823.1"/>
    <property type="molecule type" value="Genomic_DNA"/>
</dbReference>
<sequence length="752" mass="82910">MSELTITCPSCGYSRAIPHEKIPAGTVQVSCPRCKSMFPLHSVCHDRGIDQVAPETAPVLPAPALTDQSVKQGGQRARALLLFFVLLVLLFVGVRIWAEGKIRELPFPNFIATSDTGVAVTWGEEVLLFDRNGAQTGRQPLPPGAVPTQLSYVGNELWLADHTGNAIRRLRNNRWETVVNGGNRFRAAYKFVVDGGDIFVTDSANHKIHQFRTDGSYLRSFGQEGKEPGQFKFPNTILLDRDGNLVVANTNCFRIDLFARDGRFLKTIATAKAEGAYRFPTLLCRADDRYAFLQTVDLRQALVLVYGADGSAVGKLPLPVPLEEAGDVAAFGSTVLVSDMGHREVYRFDAATLQYKGAFSTAISHLARDTGRLEDRYAAISSFALTALLVCCLPAFYLYYQTRRREEKRIRSVDAGIVVPADALVVTGTDGRKLVLAAAVFVLSLLLMLYGMPRFGHNRIAMLSVMLLNTLLTLAMIRLLVESGRVHPSRRELVLKMVRSAAPNLAQLLVNGERVMLCTGLRRSFYLNQPTLLLLTDQRILLVDFAALRPAGYWQLGYGDISIVNAGQVKSPMARLNRMVKIDSHRVLLTLQPRAGIKELLLHSNEATVVGQVAAAIKQRLPGGRLGYSKLCATCYTALDSGGCPNCRTERKGNYKPLLLSLVYPGLGQFYNREILKGTVLCLFFTCGALSLTIPVIQIMDRTAETTPDSVPLLLSSVLTTVSLYLIAIADADLVGRQGRRLFSREFFRLRR</sequence>
<evidence type="ECO:0000259" key="2">
    <source>
        <dbReference type="Pfam" id="PF13717"/>
    </source>
</evidence>
<evidence type="ECO:0000313" key="4">
    <source>
        <dbReference type="Proteomes" id="UP000683557"/>
    </source>
</evidence>
<dbReference type="InterPro" id="IPR050952">
    <property type="entry name" value="TRIM-NHL_E3_ligases"/>
</dbReference>
<feature type="domain" description="Zinc finger/thioredoxin putative" evidence="2">
    <location>
        <begin position="6"/>
        <end position="38"/>
    </location>
</feature>
<evidence type="ECO:0000313" key="3">
    <source>
        <dbReference type="EMBL" id="QWV91823.1"/>
    </source>
</evidence>
<feature type="transmembrane region" description="Helical" evidence="1">
    <location>
        <begin position="79"/>
        <end position="98"/>
    </location>
</feature>
<keyword evidence="4" id="KW-1185">Reference proteome</keyword>
<organism evidence="3 4">
    <name type="scientific">Geomonas oryzisoli</name>
    <dbReference type="NCBI Taxonomy" id="2847992"/>
    <lineage>
        <taxon>Bacteria</taxon>
        <taxon>Pseudomonadati</taxon>
        <taxon>Thermodesulfobacteriota</taxon>
        <taxon>Desulfuromonadia</taxon>
        <taxon>Geobacterales</taxon>
        <taxon>Geobacteraceae</taxon>
        <taxon>Geomonas</taxon>
    </lineage>
</organism>
<name>A0ABX8J0T2_9BACT</name>
<gene>
    <name evidence="3" type="ORF">KP004_11325</name>
</gene>
<feature type="transmembrane region" description="Helical" evidence="1">
    <location>
        <begin position="459"/>
        <end position="481"/>
    </location>
</feature>
<accession>A0ABX8J0T2</accession>
<dbReference type="PANTHER" id="PTHR24104">
    <property type="entry name" value="E3 UBIQUITIN-PROTEIN LIGASE NHLRC1-RELATED"/>
    <property type="match status" value="1"/>
</dbReference>